<proteinExistence type="predicted"/>
<sequence>MTYNEKLSTFFRAKGLKQKEVGEILGFSPAMIGRYFHGTASIGSEFLLSLSRNFPDVDLNDMFAPENGQDTLNEPAAVYEKKNILNDLQEIEERIHKIRVQLENKNFTE</sequence>
<keyword evidence="3" id="KW-1185">Reference proteome</keyword>
<dbReference type="SMART" id="SM00530">
    <property type="entry name" value="HTH_XRE"/>
    <property type="match status" value="1"/>
</dbReference>
<evidence type="ECO:0000313" key="3">
    <source>
        <dbReference type="Proteomes" id="UP001595935"/>
    </source>
</evidence>
<dbReference type="Pfam" id="PF01381">
    <property type="entry name" value="HTH_3"/>
    <property type="match status" value="1"/>
</dbReference>
<dbReference type="SUPFAM" id="SSF47413">
    <property type="entry name" value="lambda repressor-like DNA-binding domains"/>
    <property type="match status" value="1"/>
</dbReference>
<reference evidence="3" key="1">
    <citation type="journal article" date="2019" name="Int. J. Syst. Evol. Microbiol.">
        <title>The Global Catalogue of Microorganisms (GCM) 10K type strain sequencing project: providing services to taxonomists for standard genome sequencing and annotation.</title>
        <authorList>
            <consortium name="The Broad Institute Genomics Platform"/>
            <consortium name="The Broad Institute Genome Sequencing Center for Infectious Disease"/>
            <person name="Wu L."/>
            <person name="Ma J."/>
        </authorList>
    </citation>
    <scope>NUCLEOTIDE SEQUENCE [LARGE SCALE GENOMIC DNA]</scope>
    <source>
        <strain evidence="3">WYCCWR 13023</strain>
    </source>
</reference>
<dbReference type="CDD" id="cd00093">
    <property type="entry name" value="HTH_XRE"/>
    <property type="match status" value="1"/>
</dbReference>
<dbReference type="Proteomes" id="UP001595935">
    <property type="component" value="Unassembled WGS sequence"/>
</dbReference>
<dbReference type="PROSITE" id="PS50943">
    <property type="entry name" value="HTH_CROC1"/>
    <property type="match status" value="1"/>
</dbReference>
<dbReference type="Gene3D" id="1.10.260.40">
    <property type="entry name" value="lambda repressor-like DNA-binding domains"/>
    <property type="match status" value="1"/>
</dbReference>
<evidence type="ECO:0000313" key="2">
    <source>
        <dbReference type="EMBL" id="MFC4748295.1"/>
    </source>
</evidence>
<feature type="domain" description="HTH cro/C1-type" evidence="1">
    <location>
        <begin position="13"/>
        <end position="60"/>
    </location>
</feature>
<protein>
    <submittedName>
        <fullName evidence="2">Helix-turn-helix domain-containing protein</fullName>
    </submittedName>
</protein>
<evidence type="ECO:0000259" key="1">
    <source>
        <dbReference type="PROSITE" id="PS50943"/>
    </source>
</evidence>
<dbReference type="RefSeq" id="WP_213258279.1">
    <property type="nucleotide sequence ID" value="NZ_JAGYWA010000004.1"/>
</dbReference>
<dbReference type="EMBL" id="JBHSGV010000004">
    <property type="protein sequence ID" value="MFC4748295.1"/>
    <property type="molecule type" value="Genomic_DNA"/>
</dbReference>
<dbReference type="InterPro" id="IPR001387">
    <property type="entry name" value="Cro/C1-type_HTH"/>
</dbReference>
<gene>
    <name evidence="2" type="ORF">ACFO5S_12620</name>
</gene>
<dbReference type="InterPro" id="IPR010982">
    <property type="entry name" value="Lambda_DNA-bd_dom_sf"/>
</dbReference>
<accession>A0ABV9PI84</accession>
<organism evidence="2 3">
    <name type="scientific">Flavobacterium branchiicola</name>
    <dbReference type="NCBI Taxonomy" id="1114875"/>
    <lineage>
        <taxon>Bacteria</taxon>
        <taxon>Pseudomonadati</taxon>
        <taxon>Bacteroidota</taxon>
        <taxon>Flavobacteriia</taxon>
        <taxon>Flavobacteriales</taxon>
        <taxon>Flavobacteriaceae</taxon>
        <taxon>Flavobacterium</taxon>
    </lineage>
</organism>
<name>A0ABV9PI84_9FLAO</name>
<comment type="caution">
    <text evidence="2">The sequence shown here is derived from an EMBL/GenBank/DDBJ whole genome shotgun (WGS) entry which is preliminary data.</text>
</comment>